<dbReference type="Gramene" id="C.cajan_45160.t">
    <property type="protein sequence ID" value="C.cajan_45160.t.cds1"/>
    <property type="gene ID" value="C.cajan_45160"/>
</dbReference>
<sequence length="117" mass="13587">MAEGFLQQVYNEKAMESAGDDCFNEFLSRSLIDKEKAEVGEKFRMHDLIYDLAKLVSGKSSCYFESGGQFPGSVSHLTFRTREFDVSRRFEGLYELNCLRTFLPRLLYSSQKCYLKH</sequence>
<feature type="domain" description="Disease resistance protein winged helix" evidence="2">
    <location>
        <begin position="1"/>
        <end position="53"/>
    </location>
</feature>
<keyword evidence="4" id="KW-1185">Reference proteome</keyword>
<dbReference type="Proteomes" id="UP000075243">
    <property type="component" value="Unassembled WGS sequence"/>
</dbReference>
<dbReference type="InterPro" id="IPR058922">
    <property type="entry name" value="WHD_DRP"/>
</dbReference>
<name>A0A151R5T8_CAJCA</name>
<reference evidence="3" key="1">
    <citation type="journal article" date="2012" name="Nat. Biotechnol.">
        <title>Draft genome sequence of pigeonpea (Cajanus cajan), an orphan legume crop of resource-poor farmers.</title>
        <authorList>
            <person name="Varshney R.K."/>
            <person name="Chen W."/>
            <person name="Li Y."/>
            <person name="Bharti A.K."/>
            <person name="Saxena R.K."/>
            <person name="Schlueter J.A."/>
            <person name="Donoghue M.T."/>
            <person name="Azam S."/>
            <person name="Fan G."/>
            <person name="Whaley A.M."/>
            <person name="Farmer A.D."/>
            <person name="Sheridan J."/>
            <person name="Iwata A."/>
            <person name="Tuteja R."/>
            <person name="Penmetsa R.V."/>
            <person name="Wu W."/>
            <person name="Upadhyaya H.D."/>
            <person name="Yang S.P."/>
            <person name="Shah T."/>
            <person name="Saxena K.B."/>
            <person name="Michael T."/>
            <person name="McCombie W.R."/>
            <person name="Yang B."/>
            <person name="Zhang G."/>
            <person name="Yang H."/>
            <person name="Wang J."/>
            <person name="Spillane C."/>
            <person name="Cook D.R."/>
            <person name="May G.D."/>
            <person name="Xu X."/>
            <person name="Jackson S.A."/>
        </authorList>
    </citation>
    <scope>NUCLEOTIDE SEQUENCE [LARGE SCALE GENOMIC DNA]</scope>
</reference>
<gene>
    <name evidence="3" type="ORF">KK1_040782</name>
</gene>
<evidence type="ECO:0000313" key="4">
    <source>
        <dbReference type="Proteomes" id="UP000075243"/>
    </source>
</evidence>
<dbReference type="EMBL" id="KQ484047">
    <property type="protein sequence ID" value="KYP37994.1"/>
    <property type="molecule type" value="Genomic_DNA"/>
</dbReference>
<keyword evidence="1" id="KW-0677">Repeat</keyword>
<evidence type="ECO:0000256" key="1">
    <source>
        <dbReference type="ARBA" id="ARBA00022737"/>
    </source>
</evidence>
<protein>
    <submittedName>
        <fullName evidence="3">Disease resistance RPP13-like protein 1</fullName>
    </submittedName>
</protein>
<organism evidence="3 4">
    <name type="scientific">Cajanus cajan</name>
    <name type="common">Pigeon pea</name>
    <name type="synonym">Cajanus indicus</name>
    <dbReference type="NCBI Taxonomy" id="3821"/>
    <lineage>
        <taxon>Eukaryota</taxon>
        <taxon>Viridiplantae</taxon>
        <taxon>Streptophyta</taxon>
        <taxon>Embryophyta</taxon>
        <taxon>Tracheophyta</taxon>
        <taxon>Spermatophyta</taxon>
        <taxon>Magnoliopsida</taxon>
        <taxon>eudicotyledons</taxon>
        <taxon>Gunneridae</taxon>
        <taxon>Pentapetalae</taxon>
        <taxon>rosids</taxon>
        <taxon>fabids</taxon>
        <taxon>Fabales</taxon>
        <taxon>Fabaceae</taxon>
        <taxon>Papilionoideae</taxon>
        <taxon>50 kb inversion clade</taxon>
        <taxon>NPAAA clade</taxon>
        <taxon>indigoferoid/millettioid clade</taxon>
        <taxon>Phaseoleae</taxon>
        <taxon>Cajanus</taxon>
    </lineage>
</organism>
<evidence type="ECO:0000259" key="2">
    <source>
        <dbReference type="Pfam" id="PF23559"/>
    </source>
</evidence>
<dbReference type="AlphaFoldDB" id="A0A151R5T8"/>
<dbReference type="Pfam" id="PF23559">
    <property type="entry name" value="WHD_DRP"/>
    <property type="match status" value="1"/>
</dbReference>
<proteinExistence type="predicted"/>
<accession>A0A151R5T8</accession>
<evidence type="ECO:0000313" key="3">
    <source>
        <dbReference type="EMBL" id="KYP37994.1"/>
    </source>
</evidence>